<evidence type="ECO:0000259" key="2">
    <source>
        <dbReference type="PROSITE" id="PS51671"/>
    </source>
</evidence>
<dbReference type="InterPro" id="IPR002912">
    <property type="entry name" value="ACT_dom"/>
</dbReference>
<name>A0A090J2J4_9BACI</name>
<dbReference type="eggNOG" id="COG4492">
    <property type="taxonomic scope" value="Bacteria"/>
</dbReference>
<comment type="similarity">
    <text evidence="1">Belongs to the UPF0735 family.</text>
</comment>
<gene>
    <name evidence="3" type="primary">pheB</name>
    <name evidence="3" type="ORF">BT1A1_3061</name>
</gene>
<dbReference type="InterPro" id="IPR008310">
    <property type="entry name" value="UPF0735_ACT_dom-cont"/>
</dbReference>
<protein>
    <recommendedName>
        <fullName evidence="1">UPF0735 ACT domain-containing protein BT1A1_3061</fullName>
    </recommendedName>
</protein>
<evidence type="ECO:0000313" key="4">
    <source>
        <dbReference type="Proteomes" id="UP000040576"/>
    </source>
</evidence>
<dbReference type="GeneID" id="92962453"/>
<dbReference type="STRING" id="35841.B4167_1726"/>
<dbReference type="CDD" id="cd04888">
    <property type="entry name" value="ACT_PheB-BS"/>
    <property type="match status" value="1"/>
</dbReference>
<dbReference type="NCBIfam" id="NF003361">
    <property type="entry name" value="PRK04435.1"/>
    <property type="match status" value="1"/>
</dbReference>
<dbReference type="PATRIC" id="fig|35841.6.peg.217"/>
<dbReference type="Pfam" id="PF01842">
    <property type="entry name" value="ACT"/>
    <property type="match status" value="1"/>
</dbReference>
<sequence length="147" mass="16355">MHGSEQFYLIQGDVLPISIRKTLEVKRLLDAGNVKTIHDAVEQVGISRSVYYKFKDKIFPFNAATFQKVITISLLLEHRPGILSKVLQFVADKEGNVITINQSIPLQGIANVVLSMDTANMRLTTTEFLEELLQVDGVNRAVVVGQS</sequence>
<dbReference type="RefSeq" id="WP_034772750.1">
    <property type="nucleotide sequence ID" value="NZ_CCRF01000089.1"/>
</dbReference>
<evidence type="ECO:0000256" key="1">
    <source>
        <dbReference type="HAMAP-Rule" id="MF_00707"/>
    </source>
</evidence>
<dbReference type="Gene3D" id="3.30.70.260">
    <property type="match status" value="1"/>
</dbReference>
<dbReference type="PROSITE" id="PS51671">
    <property type="entry name" value="ACT"/>
    <property type="match status" value="1"/>
</dbReference>
<dbReference type="EMBL" id="CCRF01000089">
    <property type="protein sequence ID" value="CEE02848.1"/>
    <property type="molecule type" value="Genomic_DNA"/>
</dbReference>
<organism evidence="3 4">
    <name type="scientific">Caldibacillus thermoamylovorans</name>
    <dbReference type="NCBI Taxonomy" id="35841"/>
    <lineage>
        <taxon>Bacteria</taxon>
        <taxon>Bacillati</taxon>
        <taxon>Bacillota</taxon>
        <taxon>Bacilli</taxon>
        <taxon>Bacillales</taxon>
        <taxon>Bacillaceae</taxon>
        <taxon>Caldibacillus</taxon>
    </lineage>
</organism>
<dbReference type="SUPFAM" id="SSF55021">
    <property type="entry name" value="ACT-like"/>
    <property type="match status" value="1"/>
</dbReference>
<evidence type="ECO:0000313" key="3">
    <source>
        <dbReference type="EMBL" id="CEE02848.1"/>
    </source>
</evidence>
<reference evidence="3 4" key="1">
    <citation type="submission" date="2014-07" db="EMBL/GenBank/DDBJ databases">
        <authorList>
            <person name="Wibberg Daniel"/>
        </authorList>
    </citation>
    <scope>NUCLEOTIDE SEQUENCE [LARGE SCALE GENOMIC DNA]</scope>
</reference>
<feature type="domain" description="ACT" evidence="2">
    <location>
        <begin position="71"/>
        <end position="146"/>
    </location>
</feature>
<accession>A0A090J2J4</accession>
<dbReference type="AlphaFoldDB" id="A0A090J2J4"/>
<dbReference type="InterPro" id="IPR045865">
    <property type="entry name" value="ACT-like_dom_sf"/>
</dbReference>
<dbReference type="Proteomes" id="UP000040576">
    <property type="component" value="Unassembled WGS sequence"/>
</dbReference>
<keyword evidence="4" id="KW-1185">Reference proteome</keyword>
<proteinExistence type="inferred from homology"/>
<dbReference type="HAMAP" id="MF_00707">
    <property type="entry name" value="UPF0735"/>
    <property type="match status" value="1"/>
</dbReference>
<dbReference type="PIRSF" id="PIRSF025624">
    <property type="entry name" value="ACT_PheB"/>
    <property type="match status" value="1"/>
</dbReference>